<organism evidence="2 3">
    <name type="scientific">Agromyces protaetiae</name>
    <dbReference type="NCBI Taxonomy" id="2509455"/>
    <lineage>
        <taxon>Bacteria</taxon>
        <taxon>Bacillati</taxon>
        <taxon>Actinomycetota</taxon>
        <taxon>Actinomycetes</taxon>
        <taxon>Micrococcales</taxon>
        <taxon>Microbacteriaceae</taxon>
        <taxon>Agromyces</taxon>
    </lineage>
</organism>
<dbReference type="Proteomes" id="UP000291259">
    <property type="component" value="Chromosome"/>
</dbReference>
<evidence type="ECO:0000313" key="3">
    <source>
        <dbReference type="Proteomes" id="UP000291259"/>
    </source>
</evidence>
<dbReference type="RefSeq" id="WP_129188550.1">
    <property type="nucleotide sequence ID" value="NZ_CP035491.1"/>
</dbReference>
<evidence type="ECO:0000313" key="2">
    <source>
        <dbReference type="EMBL" id="QAY72383.1"/>
    </source>
</evidence>
<feature type="transmembrane region" description="Helical" evidence="1">
    <location>
        <begin position="30"/>
        <end position="55"/>
    </location>
</feature>
<keyword evidence="3" id="KW-1185">Reference proteome</keyword>
<dbReference type="InterPro" id="IPR021414">
    <property type="entry name" value="DUF3054"/>
</dbReference>
<dbReference type="AlphaFoldDB" id="A0A4P6FBT8"/>
<dbReference type="OrthoDB" id="3698172at2"/>
<gene>
    <name evidence="2" type="ORF">ET445_02560</name>
</gene>
<protein>
    <submittedName>
        <fullName evidence="2">DUF3054 domain-containing protein</fullName>
    </submittedName>
</protein>
<feature type="transmembrane region" description="Helical" evidence="1">
    <location>
        <begin position="67"/>
        <end position="84"/>
    </location>
</feature>
<proteinExistence type="predicted"/>
<dbReference type="KEGG" id="agf:ET445_02560"/>
<keyword evidence="1" id="KW-0812">Transmembrane</keyword>
<dbReference type="Pfam" id="PF11255">
    <property type="entry name" value="DUF3054"/>
    <property type="match status" value="1"/>
</dbReference>
<name>A0A4P6FBT8_9MICO</name>
<dbReference type="EMBL" id="CP035491">
    <property type="protein sequence ID" value="QAY72383.1"/>
    <property type="molecule type" value="Genomic_DNA"/>
</dbReference>
<keyword evidence="1" id="KW-0472">Membrane</keyword>
<evidence type="ECO:0000256" key="1">
    <source>
        <dbReference type="SAM" id="Phobius"/>
    </source>
</evidence>
<keyword evidence="1" id="KW-1133">Transmembrane helix</keyword>
<sequence>MRRTALLSLALDFVLVVVFAAIGRANHGEAVLPGLFGTVWPFAVALGVAWIALLAWRAPLRPVRTGLPVWAITVAGGLLLRGVTGGGTALPFIIVTAITLGVFLVGWRLIAAAVSRSRAKARAKARANTASPVE</sequence>
<reference evidence="2 3" key="1">
    <citation type="submission" date="2019-01" db="EMBL/GenBank/DDBJ databases">
        <title>Genome sequencing of strain FW100M-8.</title>
        <authorList>
            <person name="Heo J."/>
            <person name="Kim S.-J."/>
            <person name="Kim J.-S."/>
            <person name="Hong S.-B."/>
            <person name="Kwon S.-W."/>
        </authorList>
    </citation>
    <scope>NUCLEOTIDE SEQUENCE [LARGE SCALE GENOMIC DNA]</scope>
    <source>
        <strain evidence="2 3">FW100M-8</strain>
    </source>
</reference>
<feature type="transmembrane region" description="Helical" evidence="1">
    <location>
        <begin position="90"/>
        <end position="114"/>
    </location>
</feature>
<accession>A0A4P6FBT8</accession>